<keyword evidence="11" id="KW-1185">Reference proteome</keyword>
<dbReference type="GO" id="GO:0005886">
    <property type="term" value="C:plasma membrane"/>
    <property type="evidence" value="ECO:0007669"/>
    <property type="project" value="UniProtKB-SubCell"/>
</dbReference>
<evidence type="ECO:0000256" key="7">
    <source>
        <dbReference type="SAM" id="Phobius"/>
    </source>
</evidence>
<gene>
    <name evidence="10" type="ORF">BFP71_15040</name>
</gene>
<evidence type="ECO:0000256" key="1">
    <source>
        <dbReference type="ARBA" id="ARBA00004651"/>
    </source>
</evidence>
<feature type="domain" description="ABC3 transporter permease C-terminal" evidence="8">
    <location>
        <begin position="661"/>
        <end position="766"/>
    </location>
</feature>
<dbReference type="InterPro" id="IPR050250">
    <property type="entry name" value="Macrolide_Exporter_MacB"/>
</dbReference>
<evidence type="ECO:0000259" key="8">
    <source>
        <dbReference type="Pfam" id="PF02687"/>
    </source>
</evidence>
<comment type="similarity">
    <text evidence="6">Belongs to the ABC-4 integral membrane protein family.</text>
</comment>
<dbReference type="InterPro" id="IPR025857">
    <property type="entry name" value="MacB_PCD"/>
</dbReference>
<evidence type="ECO:0000313" key="10">
    <source>
        <dbReference type="EMBL" id="OEK04759.1"/>
    </source>
</evidence>
<feature type="domain" description="MacB-like periplasmic core" evidence="9">
    <location>
        <begin position="20"/>
        <end position="238"/>
    </location>
</feature>
<organism evidence="10 11">
    <name type="scientific">Roseivirga misakiensis</name>
    <dbReference type="NCBI Taxonomy" id="1563681"/>
    <lineage>
        <taxon>Bacteria</taxon>
        <taxon>Pseudomonadati</taxon>
        <taxon>Bacteroidota</taxon>
        <taxon>Cytophagia</taxon>
        <taxon>Cytophagales</taxon>
        <taxon>Roseivirgaceae</taxon>
        <taxon>Roseivirga</taxon>
    </lineage>
</organism>
<evidence type="ECO:0000256" key="2">
    <source>
        <dbReference type="ARBA" id="ARBA00022475"/>
    </source>
</evidence>
<feature type="transmembrane region" description="Helical" evidence="7">
    <location>
        <begin position="741"/>
        <end position="761"/>
    </location>
</feature>
<evidence type="ECO:0000256" key="5">
    <source>
        <dbReference type="ARBA" id="ARBA00023136"/>
    </source>
</evidence>
<dbReference type="GO" id="GO:0022857">
    <property type="term" value="F:transmembrane transporter activity"/>
    <property type="evidence" value="ECO:0007669"/>
    <property type="project" value="TreeGrafter"/>
</dbReference>
<feature type="transmembrane region" description="Helical" evidence="7">
    <location>
        <begin position="708"/>
        <end position="726"/>
    </location>
</feature>
<comment type="subcellular location">
    <subcellularLocation>
        <location evidence="1">Cell membrane</location>
        <topology evidence="1">Multi-pass membrane protein</topology>
    </subcellularLocation>
</comment>
<evidence type="ECO:0000313" key="11">
    <source>
        <dbReference type="Proteomes" id="UP000095552"/>
    </source>
</evidence>
<reference evidence="10 11" key="1">
    <citation type="submission" date="2016-08" db="EMBL/GenBank/DDBJ databases">
        <title>Draft genome of Fabibacter sp. strain SK-8.</title>
        <authorList>
            <person name="Wong S.-K."/>
            <person name="Hamasaki K."/>
            <person name="Yoshizawa S."/>
        </authorList>
    </citation>
    <scope>NUCLEOTIDE SEQUENCE [LARGE SCALE GENOMIC DNA]</scope>
    <source>
        <strain evidence="10 11">SK-8</strain>
    </source>
</reference>
<accession>A0A1E5T074</accession>
<protein>
    <recommendedName>
        <fullName evidence="12">ABC3 transporter permease protein domain-containing protein</fullName>
    </recommendedName>
</protein>
<feature type="domain" description="ABC3 transporter permease C-terminal" evidence="8">
    <location>
        <begin position="284"/>
        <end position="398"/>
    </location>
</feature>
<proteinExistence type="inferred from homology"/>
<feature type="transmembrane region" description="Helical" evidence="7">
    <location>
        <begin position="21"/>
        <end position="41"/>
    </location>
</feature>
<dbReference type="Pfam" id="PF02687">
    <property type="entry name" value="FtsX"/>
    <property type="match status" value="2"/>
</dbReference>
<evidence type="ECO:0008006" key="12">
    <source>
        <dbReference type="Google" id="ProtNLM"/>
    </source>
</evidence>
<feature type="transmembrane region" description="Helical" evidence="7">
    <location>
        <begin position="415"/>
        <end position="437"/>
    </location>
</feature>
<dbReference type="AlphaFoldDB" id="A0A1E5T074"/>
<keyword evidence="5 7" id="KW-0472">Membrane</keyword>
<keyword evidence="2" id="KW-1003">Cell membrane</keyword>
<feature type="transmembrane region" description="Helical" evidence="7">
    <location>
        <begin position="329"/>
        <end position="352"/>
    </location>
</feature>
<sequence length="778" mass="87328">MFKNYLKVSFRNLLRNKLFTLLNLLGLSVGLASFFVIYLFVQNELSFDTYHKNSDRIFRITEWKEDGHGHHDGGLTAALAVPLAENFPEIEAYTRIELWNKTVVFQSLNDSSATFKNLSVDPGFFDVFDITVVDGKKPDFINEPNTALISQRMATRFFNNQAVGEIISVRKVPFTIVGIYQDLPANSSLQGDFIFDIEGVNQWRKSSFTNYFEGYGDQTYLLLKDTENTESLTARIETFFNNQYDISVKSLIGLQPIADIHFNSEIEDDLGQKTDRQYIYIFSSVALFILVCSFFNYVSMSVAQSFERTKEIGIRKVLGANRQSVYKQFLLESLILIIVATIVSLVLVEVLVPELETLINRELDTSITNSVMLWAKAFGFILLAMIASAAYPALISGKSQISTSLRNSNSQSKHLWLRGFSIFQIVIFMTLTSIVFVSQKQLKFMQNENLGFDKDNQMIIPAFKTKITKYADVLKNDFLKIPGVASVTRARSIPGNVFGTMSINGFDDVELYNFPIGIDYFKTMGMDIVEGRGFKEGDVGLNRILLNESAVRSLGLGEDVIGKVIKTFNREFTVIGVASDFHAMSKKEPIKPIMFNQIGINQGSMIVKISNNNFLETTEAIKSQYEAVTGETLTFSFLEEKVGALYQQEMVIMKMIQAGTLMAAIVACLGLFGMAGYATKRRLKEMGIRKVLGASFIDIQSVLNYSNLLNLALAALVAIPLIYLSANDWLDSFAYRIDFPIVLVLVTLIIVGVVTLSTAIFHSMKAYLVNPVEILKDE</sequence>
<keyword evidence="4 7" id="KW-1133">Transmembrane helix</keyword>
<feature type="transmembrane region" description="Helical" evidence="7">
    <location>
        <begin position="372"/>
        <end position="394"/>
    </location>
</feature>
<dbReference type="EMBL" id="MDGQ01000005">
    <property type="protein sequence ID" value="OEK04759.1"/>
    <property type="molecule type" value="Genomic_DNA"/>
</dbReference>
<dbReference type="Proteomes" id="UP000095552">
    <property type="component" value="Unassembled WGS sequence"/>
</dbReference>
<dbReference type="STRING" id="1563681.BFP71_15040"/>
<comment type="caution">
    <text evidence="10">The sequence shown here is derived from an EMBL/GenBank/DDBJ whole genome shotgun (WGS) entry which is preliminary data.</text>
</comment>
<keyword evidence="3 7" id="KW-0812">Transmembrane</keyword>
<feature type="transmembrane region" description="Helical" evidence="7">
    <location>
        <begin position="278"/>
        <end position="298"/>
    </location>
</feature>
<feature type="transmembrane region" description="Helical" evidence="7">
    <location>
        <begin position="655"/>
        <end position="679"/>
    </location>
</feature>
<dbReference type="RefSeq" id="WP_069836264.1">
    <property type="nucleotide sequence ID" value="NZ_MDGQ01000005.1"/>
</dbReference>
<evidence type="ECO:0000259" key="9">
    <source>
        <dbReference type="Pfam" id="PF12704"/>
    </source>
</evidence>
<dbReference type="PANTHER" id="PTHR30572">
    <property type="entry name" value="MEMBRANE COMPONENT OF TRANSPORTER-RELATED"/>
    <property type="match status" value="1"/>
</dbReference>
<evidence type="ECO:0000256" key="6">
    <source>
        <dbReference type="ARBA" id="ARBA00038076"/>
    </source>
</evidence>
<feature type="domain" description="MacB-like periplasmic core" evidence="9">
    <location>
        <begin position="455"/>
        <end position="581"/>
    </location>
</feature>
<dbReference type="InterPro" id="IPR003838">
    <property type="entry name" value="ABC3_permease_C"/>
</dbReference>
<dbReference type="Pfam" id="PF12704">
    <property type="entry name" value="MacB_PCD"/>
    <property type="match status" value="2"/>
</dbReference>
<name>A0A1E5T074_9BACT</name>
<dbReference type="PANTHER" id="PTHR30572:SF4">
    <property type="entry name" value="ABC TRANSPORTER PERMEASE YTRF"/>
    <property type="match status" value="1"/>
</dbReference>
<evidence type="ECO:0000256" key="3">
    <source>
        <dbReference type="ARBA" id="ARBA00022692"/>
    </source>
</evidence>
<evidence type="ECO:0000256" key="4">
    <source>
        <dbReference type="ARBA" id="ARBA00022989"/>
    </source>
</evidence>
<dbReference type="OrthoDB" id="974363at2"/>